<dbReference type="InterPro" id="IPR022398">
    <property type="entry name" value="Peptidase_S8_His-AS"/>
</dbReference>
<dbReference type="Gene3D" id="3.40.50.200">
    <property type="entry name" value="Peptidase S8/S53 domain"/>
    <property type="match status" value="1"/>
</dbReference>
<keyword evidence="10" id="KW-0812">Transmembrane</keyword>
<dbReference type="PROSITE" id="PS51892">
    <property type="entry name" value="SUBTILASE"/>
    <property type="match status" value="1"/>
</dbReference>
<evidence type="ECO:0000256" key="10">
    <source>
        <dbReference type="SAM" id="Phobius"/>
    </source>
</evidence>
<dbReference type="InterPro" id="IPR015500">
    <property type="entry name" value="Peptidase_S8_subtilisin-rel"/>
</dbReference>
<comment type="similarity">
    <text evidence="2 7 8">Belongs to the peptidase S8 family.</text>
</comment>
<dbReference type="GO" id="GO:0005576">
    <property type="term" value="C:extracellular region"/>
    <property type="evidence" value="ECO:0007669"/>
    <property type="project" value="UniProtKB-SubCell"/>
</dbReference>
<dbReference type="PANTHER" id="PTHR43806">
    <property type="entry name" value="PEPTIDASE S8"/>
    <property type="match status" value="1"/>
</dbReference>
<gene>
    <name evidence="12" type="ORF">XD87_0316</name>
</gene>
<protein>
    <recommendedName>
        <fullName evidence="11">Peptidase S8/S53 domain-containing protein</fullName>
    </recommendedName>
</protein>
<evidence type="ECO:0000256" key="4">
    <source>
        <dbReference type="ARBA" id="ARBA00022670"/>
    </source>
</evidence>
<feature type="active site" description="Charge relay system" evidence="7">
    <location>
        <position position="181"/>
    </location>
</feature>
<dbReference type="PROSITE" id="PS00138">
    <property type="entry name" value="SUBTILASE_SER"/>
    <property type="match status" value="1"/>
</dbReference>
<dbReference type="GO" id="GO:0006508">
    <property type="term" value="P:proteolysis"/>
    <property type="evidence" value="ECO:0007669"/>
    <property type="project" value="UniProtKB-KW"/>
</dbReference>
<evidence type="ECO:0000256" key="6">
    <source>
        <dbReference type="ARBA" id="ARBA00022825"/>
    </source>
</evidence>
<evidence type="ECO:0000256" key="5">
    <source>
        <dbReference type="ARBA" id="ARBA00022801"/>
    </source>
</evidence>
<keyword evidence="5 7" id="KW-0378">Hydrolase</keyword>
<dbReference type="EMBL" id="LGGI01000039">
    <property type="protein sequence ID" value="KUK67118.1"/>
    <property type="molecule type" value="Genomic_DNA"/>
</dbReference>
<evidence type="ECO:0000256" key="2">
    <source>
        <dbReference type="ARBA" id="ARBA00011073"/>
    </source>
</evidence>
<dbReference type="Proteomes" id="UP000053469">
    <property type="component" value="Unassembled WGS sequence"/>
</dbReference>
<keyword evidence="10" id="KW-1133">Transmembrane helix</keyword>
<dbReference type="InterPro" id="IPR023828">
    <property type="entry name" value="Peptidase_S8_Ser-AS"/>
</dbReference>
<evidence type="ECO:0000313" key="12">
    <source>
        <dbReference type="EMBL" id="KUK67118.1"/>
    </source>
</evidence>
<evidence type="ECO:0000256" key="9">
    <source>
        <dbReference type="SAM" id="MobiDB-lite"/>
    </source>
</evidence>
<dbReference type="InterPro" id="IPR036852">
    <property type="entry name" value="Peptidase_S8/S53_dom_sf"/>
</dbReference>
<dbReference type="GO" id="GO:0004252">
    <property type="term" value="F:serine-type endopeptidase activity"/>
    <property type="evidence" value="ECO:0007669"/>
    <property type="project" value="UniProtKB-UniRule"/>
</dbReference>
<comment type="subcellular location">
    <subcellularLocation>
        <location evidence="1">Secreted</location>
    </subcellularLocation>
</comment>
<keyword evidence="10" id="KW-0472">Membrane</keyword>
<evidence type="ECO:0000256" key="8">
    <source>
        <dbReference type="RuleBase" id="RU003355"/>
    </source>
</evidence>
<sequence length="600" mass="65810">MKTNKGYKVLGIAILSFGVVLLSTFFILLFGKESPENIDDVSFTSEYIAKQSQDLATDIIPEQIAESPEINPVKQGEIKEDENRKVINFKNDLSEAEKARIEEEYDIEFTQESSINGVYTVVTTEESNVKELEEDTNVESVETDIPVKMAADVIDWGVSRIGADKIWDTATGIGVTVAVIDTGIEMTHPDLQGKVTKGYDFVNDKESPEDDNGHGTHVAGIVTATRNDAGTVGVSHGTWVMPVKVLNSAGSGYISDVAKGIYWATNNGAQVINLSLGAPVDTDVLRKAVNYAASKGVLMVAAAGNEYGAPCQYPAAYGNVICVVATDSSNRLASFSNVGGELAAPGVSNYSTFLGGSYRYLSGTSMAAPHVAGSLALLRGICTDCTPSELIGTLRDTAIDLGAEGQDIIFGYGLVDLRAAVEQYLNIPEEEQSPEEIEEVIEESPEENTAPTTRRENVERKEPTVIKQKPVITNPEKDKNDRFTMTDVEDIEIKFRLEPVTENPEYEKTVIYINNKPVYTTTKTEDTYTLEYEDFEGVQQFVKVTSHFTNCTQPQVHDHLIIDRAKLMRLNSSRSILERGRQVLGISSAVPFKGIFNFWW</sequence>
<dbReference type="SUPFAM" id="SSF52743">
    <property type="entry name" value="Subtilisin-like"/>
    <property type="match status" value="1"/>
</dbReference>
<evidence type="ECO:0000256" key="7">
    <source>
        <dbReference type="PROSITE-ProRule" id="PRU01240"/>
    </source>
</evidence>
<feature type="region of interest" description="Disordered" evidence="9">
    <location>
        <begin position="440"/>
        <end position="461"/>
    </location>
</feature>
<dbReference type="PATRIC" id="fig|1641388.3.peg.298"/>
<name>A0A101GYP5_9BACT</name>
<organism evidence="12 13">
    <name type="scientific">candidate division WS6 bacterium 36_33</name>
    <dbReference type="NCBI Taxonomy" id="1641388"/>
    <lineage>
        <taxon>Bacteria</taxon>
        <taxon>Candidatus Dojkabacteria</taxon>
    </lineage>
</organism>
<keyword evidence="4 7" id="KW-0645">Protease</keyword>
<dbReference type="InterPro" id="IPR050131">
    <property type="entry name" value="Peptidase_S8_subtilisin-like"/>
</dbReference>
<dbReference type="InterPro" id="IPR000209">
    <property type="entry name" value="Peptidase_S8/S53_dom"/>
</dbReference>
<evidence type="ECO:0000256" key="1">
    <source>
        <dbReference type="ARBA" id="ARBA00004613"/>
    </source>
</evidence>
<accession>A0A101GYP5</accession>
<dbReference type="AlphaFoldDB" id="A0A101GYP5"/>
<dbReference type="PANTHER" id="PTHR43806:SF11">
    <property type="entry name" value="CEREVISIN-RELATED"/>
    <property type="match status" value="1"/>
</dbReference>
<dbReference type="Pfam" id="PF00082">
    <property type="entry name" value="Peptidase_S8"/>
    <property type="match status" value="1"/>
</dbReference>
<keyword evidence="3" id="KW-0964">Secreted</keyword>
<dbReference type="PROSITE" id="PS00137">
    <property type="entry name" value="SUBTILASE_HIS"/>
    <property type="match status" value="1"/>
</dbReference>
<feature type="active site" description="Charge relay system" evidence="7">
    <location>
        <position position="214"/>
    </location>
</feature>
<evidence type="ECO:0000256" key="3">
    <source>
        <dbReference type="ARBA" id="ARBA00022525"/>
    </source>
</evidence>
<dbReference type="PRINTS" id="PR00723">
    <property type="entry name" value="SUBTILISIN"/>
</dbReference>
<feature type="transmembrane region" description="Helical" evidence="10">
    <location>
        <begin position="12"/>
        <end position="31"/>
    </location>
</feature>
<dbReference type="InterPro" id="IPR034084">
    <property type="entry name" value="Thermitase-like_dom"/>
</dbReference>
<dbReference type="InterPro" id="IPR023827">
    <property type="entry name" value="Peptidase_S8_Asp-AS"/>
</dbReference>
<feature type="domain" description="Peptidase S8/S53" evidence="11">
    <location>
        <begin position="172"/>
        <end position="413"/>
    </location>
</feature>
<evidence type="ECO:0000313" key="13">
    <source>
        <dbReference type="Proteomes" id="UP000053469"/>
    </source>
</evidence>
<evidence type="ECO:0000259" key="11">
    <source>
        <dbReference type="Pfam" id="PF00082"/>
    </source>
</evidence>
<reference evidence="13" key="1">
    <citation type="journal article" date="2015" name="MBio">
        <title>Genome-Resolved Metagenomic Analysis Reveals Roles for Candidate Phyla and Other Microbial Community Members in Biogeochemical Transformations in Oil Reservoirs.</title>
        <authorList>
            <person name="Hu P."/>
            <person name="Tom L."/>
            <person name="Singh A."/>
            <person name="Thomas B.C."/>
            <person name="Baker B.J."/>
            <person name="Piceno Y.M."/>
            <person name="Andersen G.L."/>
            <person name="Banfield J.F."/>
        </authorList>
    </citation>
    <scope>NUCLEOTIDE SEQUENCE [LARGE SCALE GENOMIC DNA]</scope>
</reference>
<keyword evidence="6 7" id="KW-0720">Serine protease</keyword>
<comment type="caution">
    <text evidence="12">The sequence shown here is derived from an EMBL/GenBank/DDBJ whole genome shotgun (WGS) entry which is preliminary data.</text>
</comment>
<dbReference type="CDD" id="cd07484">
    <property type="entry name" value="Peptidases_S8_Thermitase_like"/>
    <property type="match status" value="1"/>
</dbReference>
<proteinExistence type="inferred from homology"/>
<feature type="active site" description="Charge relay system" evidence="7">
    <location>
        <position position="365"/>
    </location>
</feature>
<dbReference type="PROSITE" id="PS00136">
    <property type="entry name" value="SUBTILASE_ASP"/>
    <property type="match status" value="1"/>
</dbReference>